<dbReference type="SMART" id="SM00729">
    <property type="entry name" value="Elp3"/>
    <property type="match status" value="1"/>
</dbReference>
<keyword evidence="4" id="KW-0479">Metal-binding</keyword>
<dbReference type="InterPro" id="IPR013785">
    <property type="entry name" value="Aldolase_TIM"/>
</dbReference>
<accession>A0A4Q1AL91</accession>
<dbReference type="OrthoDB" id="9800840at2"/>
<dbReference type="GO" id="GO:0046872">
    <property type="term" value="F:metal ion binding"/>
    <property type="evidence" value="ECO:0007669"/>
    <property type="project" value="UniProtKB-KW"/>
</dbReference>
<dbReference type="PANTHER" id="PTHR11228">
    <property type="entry name" value="RADICAL SAM DOMAIN PROTEIN"/>
    <property type="match status" value="1"/>
</dbReference>
<keyword evidence="3" id="KW-0949">S-adenosyl-L-methionine</keyword>
<keyword evidence="2" id="KW-0004">4Fe-4S</keyword>
<sequence length="352" mass="40923">MDNFLDSHKINYHPKEIAQFLDGNLTAPIYVEISPTGVCNHKCLFCNYNYLGHEGRFKKGKMLELVREFAKMGVKSLVFAGNGEPTLHVDTFEAIQLAKSLGIDVALSTNGAILKEKHFEILAKNLTWIRFSFNAGSAENYALVHQTDSSDFEKVLENIKRLKETKQRLKSEITIGSQCVLIPENKDYIIEHANRLKSLGVDYFSVKHFYNHEHNEYSTDSNFLDEKFLKMLEDESKKISDDNFSFVIRSTQNLSSKRVYDKCYGLEFIVFIDELGDVYTCFSHQHDKKTIHGNIFENSFKEIWNSKEKKNALNYINNCIEKNMCQPNCRHHQINNYLWNIKHPDIEHINFI</sequence>
<evidence type="ECO:0000259" key="7">
    <source>
        <dbReference type="PROSITE" id="PS51918"/>
    </source>
</evidence>
<evidence type="ECO:0000256" key="3">
    <source>
        <dbReference type="ARBA" id="ARBA00022691"/>
    </source>
</evidence>
<dbReference type="EMBL" id="PDKK01000005">
    <property type="protein sequence ID" value="RXK05881.1"/>
    <property type="molecule type" value="Genomic_DNA"/>
</dbReference>
<comment type="cofactor">
    <cofactor evidence="1">
        <name>[4Fe-4S] cluster</name>
        <dbReference type="ChEBI" id="CHEBI:49883"/>
    </cofactor>
</comment>
<protein>
    <recommendedName>
        <fullName evidence="7">Radical SAM core domain-containing protein</fullName>
    </recommendedName>
</protein>
<dbReference type="InterPro" id="IPR034391">
    <property type="entry name" value="AdoMet-like_SPASM_containing"/>
</dbReference>
<dbReference type="RefSeq" id="WP_129087090.1">
    <property type="nucleotide sequence ID" value="NZ_CP053836.1"/>
</dbReference>
<dbReference type="CDD" id="cd01335">
    <property type="entry name" value="Radical_SAM"/>
    <property type="match status" value="1"/>
</dbReference>
<keyword evidence="6" id="KW-0411">Iron-sulfur</keyword>
<evidence type="ECO:0000256" key="1">
    <source>
        <dbReference type="ARBA" id="ARBA00001966"/>
    </source>
</evidence>
<keyword evidence="5" id="KW-0408">Iron</keyword>
<dbReference type="SFLD" id="SFLDG01067">
    <property type="entry name" value="SPASM/twitch_domain_containing"/>
    <property type="match status" value="1"/>
</dbReference>
<dbReference type="Pfam" id="PF04055">
    <property type="entry name" value="Radical_SAM"/>
    <property type="match status" value="1"/>
</dbReference>
<dbReference type="InterPro" id="IPR007197">
    <property type="entry name" value="rSAM"/>
</dbReference>
<evidence type="ECO:0000313" key="9">
    <source>
        <dbReference type="Proteomes" id="UP000289758"/>
    </source>
</evidence>
<evidence type="ECO:0000256" key="5">
    <source>
        <dbReference type="ARBA" id="ARBA00023004"/>
    </source>
</evidence>
<dbReference type="Gene3D" id="3.20.20.70">
    <property type="entry name" value="Aldolase class I"/>
    <property type="match status" value="1"/>
</dbReference>
<dbReference type="PANTHER" id="PTHR11228:SF7">
    <property type="entry name" value="PQQA PEPTIDE CYCLASE"/>
    <property type="match status" value="1"/>
</dbReference>
<dbReference type="GO" id="GO:0051536">
    <property type="term" value="F:iron-sulfur cluster binding"/>
    <property type="evidence" value="ECO:0007669"/>
    <property type="project" value="UniProtKB-KW"/>
</dbReference>
<dbReference type="Pfam" id="PF13186">
    <property type="entry name" value="SPASM"/>
    <property type="match status" value="1"/>
</dbReference>
<proteinExistence type="predicted"/>
<dbReference type="AlphaFoldDB" id="A0A4Q1AL91"/>
<comment type="caution">
    <text evidence="8">The sequence shown here is derived from an EMBL/GenBank/DDBJ whole genome shotgun (WGS) entry which is preliminary data.</text>
</comment>
<dbReference type="GO" id="GO:0003824">
    <property type="term" value="F:catalytic activity"/>
    <property type="evidence" value="ECO:0007669"/>
    <property type="project" value="InterPro"/>
</dbReference>
<dbReference type="InterPro" id="IPR006638">
    <property type="entry name" value="Elp3/MiaA/NifB-like_rSAM"/>
</dbReference>
<dbReference type="CDD" id="cd21109">
    <property type="entry name" value="SPASM"/>
    <property type="match status" value="1"/>
</dbReference>
<evidence type="ECO:0000256" key="6">
    <source>
        <dbReference type="ARBA" id="ARBA00023014"/>
    </source>
</evidence>
<dbReference type="InterPro" id="IPR050377">
    <property type="entry name" value="Radical_SAM_PqqE_MftC-like"/>
</dbReference>
<dbReference type="SFLD" id="SFLDG01387">
    <property type="entry name" value="BtrN-like_SPASM_domain_contain"/>
    <property type="match status" value="1"/>
</dbReference>
<dbReference type="InterPro" id="IPR023885">
    <property type="entry name" value="4Fe4S-binding_SPASM_dom"/>
</dbReference>
<evidence type="ECO:0000256" key="4">
    <source>
        <dbReference type="ARBA" id="ARBA00022723"/>
    </source>
</evidence>
<evidence type="ECO:0000313" key="8">
    <source>
        <dbReference type="EMBL" id="RXK05881.1"/>
    </source>
</evidence>
<reference evidence="8 9" key="1">
    <citation type="submission" date="2017-10" db="EMBL/GenBank/DDBJ databases">
        <title>Genomics of the genus Arcobacter.</title>
        <authorList>
            <person name="Perez-Cataluna A."/>
            <person name="Figueras M.J."/>
        </authorList>
    </citation>
    <scope>NUCLEOTIDE SEQUENCE [LARGE SCALE GENOMIC DNA]</scope>
    <source>
        <strain evidence="8 9">CECT 8441</strain>
    </source>
</reference>
<dbReference type="InterPro" id="IPR058240">
    <property type="entry name" value="rSAM_sf"/>
</dbReference>
<gene>
    <name evidence="8" type="ORF">CRV07_07355</name>
</gene>
<evidence type="ECO:0000256" key="2">
    <source>
        <dbReference type="ARBA" id="ARBA00022485"/>
    </source>
</evidence>
<dbReference type="SUPFAM" id="SSF102114">
    <property type="entry name" value="Radical SAM enzymes"/>
    <property type="match status" value="1"/>
</dbReference>
<dbReference type="SFLD" id="SFLDS00029">
    <property type="entry name" value="Radical_SAM"/>
    <property type="match status" value="1"/>
</dbReference>
<dbReference type="PROSITE" id="PS51918">
    <property type="entry name" value="RADICAL_SAM"/>
    <property type="match status" value="1"/>
</dbReference>
<organism evidence="8 9">
    <name type="scientific">Halarcobacter ebronensis</name>
    <dbReference type="NCBI Taxonomy" id="1462615"/>
    <lineage>
        <taxon>Bacteria</taxon>
        <taxon>Pseudomonadati</taxon>
        <taxon>Campylobacterota</taxon>
        <taxon>Epsilonproteobacteria</taxon>
        <taxon>Campylobacterales</taxon>
        <taxon>Arcobacteraceae</taxon>
        <taxon>Halarcobacter</taxon>
    </lineage>
</organism>
<keyword evidence="9" id="KW-1185">Reference proteome</keyword>
<name>A0A4Q1AL91_9BACT</name>
<dbReference type="Proteomes" id="UP000289758">
    <property type="component" value="Unassembled WGS sequence"/>
</dbReference>
<feature type="domain" description="Radical SAM core" evidence="7">
    <location>
        <begin position="23"/>
        <end position="242"/>
    </location>
</feature>